<dbReference type="AlphaFoldDB" id="A0A2H0R124"/>
<accession>A0A2H0R124</accession>
<gene>
    <name evidence="1" type="ORF">COV33_00850</name>
</gene>
<dbReference type="EMBL" id="PCXM01000016">
    <property type="protein sequence ID" value="PIR40228.1"/>
    <property type="molecule type" value="Genomic_DNA"/>
</dbReference>
<organism evidence="1 2">
    <name type="scientific">Candidatus Zambryskibacteria bacterium CG10_big_fil_rev_8_21_14_0_10_34_34</name>
    <dbReference type="NCBI Taxonomy" id="1975114"/>
    <lineage>
        <taxon>Bacteria</taxon>
        <taxon>Candidatus Zambryskiibacteriota</taxon>
    </lineage>
</organism>
<comment type="caution">
    <text evidence="1">The sequence shown here is derived from an EMBL/GenBank/DDBJ whole genome shotgun (WGS) entry which is preliminary data.</text>
</comment>
<protein>
    <recommendedName>
        <fullName evidence="3">Addiction module toxin RelE</fullName>
    </recommendedName>
</protein>
<evidence type="ECO:0000313" key="1">
    <source>
        <dbReference type="EMBL" id="PIR40228.1"/>
    </source>
</evidence>
<dbReference type="Pfam" id="PF05973">
    <property type="entry name" value="Gp49"/>
    <property type="match status" value="1"/>
</dbReference>
<dbReference type="InterPro" id="IPR009241">
    <property type="entry name" value="HigB-like"/>
</dbReference>
<proteinExistence type="predicted"/>
<name>A0A2H0R124_9BACT</name>
<dbReference type="Proteomes" id="UP000230828">
    <property type="component" value="Unassembled WGS sequence"/>
</dbReference>
<evidence type="ECO:0000313" key="2">
    <source>
        <dbReference type="Proteomes" id="UP000230828"/>
    </source>
</evidence>
<reference evidence="1 2" key="1">
    <citation type="submission" date="2017-09" db="EMBL/GenBank/DDBJ databases">
        <title>Depth-based differentiation of microbial function through sediment-hosted aquifers and enrichment of novel symbionts in the deep terrestrial subsurface.</title>
        <authorList>
            <person name="Probst A.J."/>
            <person name="Ladd B."/>
            <person name="Jarett J.K."/>
            <person name="Geller-Mcgrath D.E."/>
            <person name="Sieber C.M."/>
            <person name="Emerson J.B."/>
            <person name="Anantharaman K."/>
            <person name="Thomas B.C."/>
            <person name="Malmstrom R."/>
            <person name="Stieglmeier M."/>
            <person name="Klingl A."/>
            <person name="Woyke T."/>
            <person name="Ryan C.M."/>
            <person name="Banfield J.F."/>
        </authorList>
    </citation>
    <scope>NUCLEOTIDE SEQUENCE [LARGE SCALE GENOMIC DNA]</scope>
    <source>
        <strain evidence="1">CG10_big_fil_rev_8_21_14_0_10_34_34</strain>
    </source>
</reference>
<evidence type="ECO:0008006" key="3">
    <source>
        <dbReference type="Google" id="ProtNLM"/>
    </source>
</evidence>
<sequence length="63" mass="7551">MPYSKPLGKKLFELRIVGEIHVRFIYVFHDNKAWILHGFAKKTDKIPKKEIDYAHKQLKMLLQ</sequence>